<dbReference type="InterPro" id="IPR018552">
    <property type="entry name" value="CENP-X"/>
</dbReference>
<keyword evidence="2" id="KW-0227">DNA damage</keyword>
<keyword evidence="3" id="KW-0238">DNA-binding</keyword>
<reference evidence="5" key="2">
    <citation type="submission" date="2025-08" db="UniProtKB">
        <authorList>
            <consortium name="Ensembl"/>
        </authorList>
    </citation>
    <scope>IDENTIFICATION</scope>
</reference>
<proteinExistence type="inferred from homology"/>
<keyword evidence="6" id="KW-1185">Reference proteome</keyword>
<evidence type="ECO:0008006" key="7">
    <source>
        <dbReference type="Google" id="ProtNLM"/>
    </source>
</evidence>
<organism evidence="5 6">
    <name type="scientific">Anolis carolinensis</name>
    <name type="common">Green anole</name>
    <name type="synonym">American chameleon</name>
    <dbReference type="NCBI Taxonomy" id="28377"/>
    <lineage>
        <taxon>Eukaryota</taxon>
        <taxon>Metazoa</taxon>
        <taxon>Chordata</taxon>
        <taxon>Craniata</taxon>
        <taxon>Vertebrata</taxon>
        <taxon>Euteleostomi</taxon>
        <taxon>Lepidosauria</taxon>
        <taxon>Squamata</taxon>
        <taxon>Bifurcata</taxon>
        <taxon>Unidentata</taxon>
        <taxon>Episquamata</taxon>
        <taxon>Toxicofera</taxon>
        <taxon>Iguania</taxon>
        <taxon>Dactyloidae</taxon>
        <taxon>Anolis</taxon>
    </lineage>
</organism>
<dbReference type="CDD" id="cd22921">
    <property type="entry name" value="HFD_CENP-X"/>
    <property type="match status" value="1"/>
</dbReference>
<dbReference type="FunCoup" id="A0A803TSZ9">
    <property type="interactions" value="66"/>
</dbReference>
<dbReference type="GeneTree" id="ENSGT01040000244454"/>
<reference evidence="5" key="3">
    <citation type="submission" date="2025-09" db="UniProtKB">
        <authorList>
            <consortium name="Ensembl"/>
        </authorList>
    </citation>
    <scope>IDENTIFICATION</scope>
</reference>
<evidence type="ECO:0000256" key="1">
    <source>
        <dbReference type="ARBA" id="ARBA00009359"/>
    </source>
</evidence>
<dbReference type="GO" id="GO:0003677">
    <property type="term" value="F:DNA binding"/>
    <property type="evidence" value="ECO:0007669"/>
    <property type="project" value="UniProtKB-KW"/>
</dbReference>
<name>A0A803TSZ9_ANOCA</name>
<dbReference type="Ensembl" id="ENSACAT00000053939.1">
    <property type="protein sequence ID" value="ENSACAP00000038339.1"/>
    <property type="gene ID" value="ENSACAG00000045280.1"/>
</dbReference>
<dbReference type="AlphaFoldDB" id="A0A803TSZ9"/>
<evidence type="ECO:0000256" key="3">
    <source>
        <dbReference type="ARBA" id="ARBA00023125"/>
    </source>
</evidence>
<keyword evidence="4" id="KW-0234">DNA repair</keyword>
<evidence type="ECO:0000256" key="2">
    <source>
        <dbReference type="ARBA" id="ARBA00022763"/>
    </source>
</evidence>
<protein>
    <recommendedName>
        <fullName evidence="7">Centromere protein X</fullName>
    </recommendedName>
</protein>
<dbReference type="GO" id="GO:0051382">
    <property type="term" value="P:kinetochore assembly"/>
    <property type="evidence" value="ECO:0007669"/>
    <property type="project" value="InterPro"/>
</dbReference>
<evidence type="ECO:0000256" key="4">
    <source>
        <dbReference type="ARBA" id="ARBA00023204"/>
    </source>
</evidence>
<reference evidence="5 6" key="1">
    <citation type="submission" date="2009-12" db="EMBL/GenBank/DDBJ databases">
        <title>The Genome Sequence of Anolis carolinensis (Green Anole Lizard).</title>
        <authorList>
            <consortium name="The Genome Sequencing Platform"/>
            <person name="Di Palma F."/>
            <person name="Alfoldi J."/>
            <person name="Heiman D."/>
            <person name="Young S."/>
            <person name="Grabherr M."/>
            <person name="Johnson J."/>
            <person name="Lander E.S."/>
            <person name="Lindblad-Toh K."/>
        </authorList>
    </citation>
    <scope>NUCLEOTIDE SEQUENCE [LARGE SCALE GENOMIC DNA]</scope>
    <source>
        <strain evidence="5 6">JBL SC #1</strain>
    </source>
</reference>
<dbReference type="Gene3D" id="6.10.130.30">
    <property type="match status" value="1"/>
</dbReference>
<comment type="similarity">
    <text evidence="1">Belongs to the CENP-X/MHF2 family.</text>
</comment>
<dbReference type="InParanoid" id="A0A803TSZ9"/>
<sequence length="72" mass="7741">TNLNSGSTLWSLCGSSLLVGYVYDALSCALNSLEPCVTEAAARGARQAETEDLTKVEVEHVEKVLPQLLLDF</sequence>
<accession>A0A803TSZ9</accession>
<evidence type="ECO:0000313" key="5">
    <source>
        <dbReference type="Ensembl" id="ENSACAP00000038339.1"/>
    </source>
</evidence>
<evidence type="ECO:0000313" key="6">
    <source>
        <dbReference type="Proteomes" id="UP000001646"/>
    </source>
</evidence>
<dbReference type="GO" id="GO:0006281">
    <property type="term" value="P:DNA repair"/>
    <property type="evidence" value="ECO:0007669"/>
    <property type="project" value="UniProtKB-KW"/>
</dbReference>
<dbReference type="Proteomes" id="UP000001646">
    <property type="component" value="Chromosome 2"/>
</dbReference>
<dbReference type="Pfam" id="PF09415">
    <property type="entry name" value="CENP-X"/>
    <property type="match status" value="1"/>
</dbReference>